<evidence type="ECO:0000313" key="1">
    <source>
        <dbReference type="EMBL" id="KAG5262277.1"/>
    </source>
</evidence>
<name>A0AAV6FKT8_9TELE</name>
<accession>A0AAV6FKT8</accession>
<sequence>MSSIMCSVRASLQQYCVVHGKTRAECCEAAFNLYPPPSSDKDRRMWLKGAKLEETSEKALRLFFSFCGRQTIRPTPIPREMVGICYSSDEKGSSYTCEAPRNTLNQYCKPGD</sequence>
<organism evidence="1 2">
    <name type="scientific">Alosa alosa</name>
    <name type="common">allis shad</name>
    <dbReference type="NCBI Taxonomy" id="278164"/>
    <lineage>
        <taxon>Eukaryota</taxon>
        <taxon>Metazoa</taxon>
        <taxon>Chordata</taxon>
        <taxon>Craniata</taxon>
        <taxon>Vertebrata</taxon>
        <taxon>Euteleostomi</taxon>
        <taxon>Actinopterygii</taxon>
        <taxon>Neopterygii</taxon>
        <taxon>Teleostei</taxon>
        <taxon>Clupei</taxon>
        <taxon>Clupeiformes</taxon>
        <taxon>Clupeoidei</taxon>
        <taxon>Clupeidae</taxon>
        <taxon>Alosa</taxon>
    </lineage>
</organism>
<keyword evidence="2" id="KW-1185">Reference proteome</keyword>
<comment type="caution">
    <text evidence="1">The sequence shown here is derived from an EMBL/GenBank/DDBJ whole genome shotgun (WGS) entry which is preliminary data.</text>
</comment>
<dbReference type="Proteomes" id="UP000823561">
    <property type="component" value="Chromosome 22"/>
</dbReference>
<evidence type="ECO:0000313" key="2">
    <source>
        <dbReference type="Proteomes" id="UP000823561"/>
    </source>
</evidence>
<protein>
    <submittedName>
        <fullName evidence="1">Uncharacterized protein</fullName>
    </submittedName>
</protein>
<dbReference type="AlphaFoldDB" id="A0AAV6FKT8"/>
<reference evidence="1" key="1">
    <citation type="submission" date="2020-10" db="EMBL/GenBank/DDBJ databases">
        <title>Chromosome-scale genome assembly of the Allis shad, Alosa alosa.</title>
        <authorList>
            <person name="Margot Z."/>
            <person name="Christophe K."/>
            <person name="Cabau C."/>
            <person name="Louis A."/>
            <person name="Berthelot C."/>
            <person name="Parey E."/>
            <person name="Roest Crollius H."/>
            <person name="Montfort J."/>
            <person name="Robinson-Rechavi M."/>
            <person name="Bucao C."/>
            <person name="Bouchez O."/>
            <person name="Gislard M."/>
            <person name="Lluch J."/>
            <person name="Milhes M."/>
            <person name="Lampietro C."/>
            <person name="Lopez Roques C."/>
            <person name="Donnadieu C."/>
            <person name="Braasch I."/>
            <person name="Desvignes T."/>
            <person name="Postlethwait J."/>
            <person name="Bobe J."/>
            <person name="Guiguen Y."/>
        </authorList>
    </citation>
    <scope>NUCLEOTIDE SEQUENCE</scope>
    <source>
        <strain evidence="1">M-15738</strain>
        <tissue evidence="1">Blood</tissue>
    </source>
</reference>
<proteinExistence type="predicted"/>
<dbReference type="EMBL" id="JADWDJ010000022">
    <property type="protein sequence ID" value="KAG5262277.1"/>
    <property type="molecule type" value="Genomic_DNA"/>
</dbReference>
<gene>
    <name evidence="1" type="ORF">AALO_G00273400</name>
</gene>